<proteinExistence type="predicted"/>
<dbReference type="PANTHER" id="PTHR13061">
    <property type="entry name" value="DYNACTIN SUBUNIT P25"/>
    <property type="match status" value="1"/>
</dbReference>
<dbReference type="OrthoDB" id="9803036at2"/>
<dbReference type="Pfam" id="PF00132">
    <property type="entry name" value="Hexapep"/>
    <property type="match status" value="1"/>
</dbReference>
<comment type="caution">
    <text evidence="1">The sequence shown here is derived from an EMBL/GenBank/DDBJ whole genome shotgun (WGS) entry which is preliminary data.</text>
</comment>
<dbReference type="Proteomes" id="UP000244162">
    <property type="component" value="Unassembled WGS sequence"/>
</dbReference>
<sequence>MLYSLDGDRPEIAAPDCYVAPTALLIGRVKLMPRASIWFGAVLRGDAELIAIGTGSNVQDNSVLHTDPGFPLTLEEDVTVGHLATLHGCVVGAGSLIGMGATVMNGTRIGRNCLIGARALITEGKDIPDGSIVRGSPGKIVGEVTPDHIDMMAKTAQSYRDRAAHYRLHLEAI</sequence>
<accession>A0A2T5G1L0</accession>
<dbReference type="InterPro" id="IPR001451">
    <property type="entry name" value="Hexapep"/>
</dbReference>
<dbReference type="PANTHER" id="PTHR13061:SF29">
    <property type="entry name" value="GAMMA CARBONIC ANHYDRASE-LIKE 1, MITOCHONDRIAL-RELATED"/>
    <property type="match status" value="1"/>
</dbReference>
<keyword evidence="2" id="KW-1185">Reference proteome</keyword>
<evidence type="ECO:0000313" key="2">
    <source>
        <dbReference type="Proteomes" id="UP000244162"/>
    </source>
</evidence>
<reference evidence="1 2" key="1">
    <citation type="submission" date="2017-09" db="EMBL/GenBank/DDBJ databases">
        <title>Sphingomonas panjinensis sp.nov., isolated from oil-contaminated soil.</title>
        <authorList>
            <person name="Wang L."/>
            <person name="Chen L."/>
        </authorList>
    </citation>
    <scope>NUCLEOTIDE SEQUENCE [LARGE SCALE GENOMIC DNA]</scope>
    <source>
        <strain evidence="1 2">FW-11</strain>
    </source>
</reference>
<dbReference type="EMBL" id="NWBU01000004">
    <property type="protein sequence ID" value="PTQ13035.1"/>
    <property type="molecule type" value="Genomic_DNA"/>
</dbReference>
<dbReference type="RefSeq" id="WP_107966270.1">
    <property type="nucleotide sequence ID" value="NZ_NWBU01000004.1"/>
</dbReference>
<protein>
    <submittedName>
        <fullName evidence="1">Gamma carbonic anhydrase family protein</fullName>
    </submittedName>
</protein>
<dbReference type="InterPro" id="IPR047324">
    <property type="entry name" value="LbH_gamma_CA-like"/>
</dbReference>
<name>A0A2T5G1L0_9SPHN</name>
<organism evidence="1 2">
    <name type="scientific">Sphingomonas oleivorans</name>
    <dbReference type="NCBI Taxonomy" id="1735121"/>
    <lineage>
        <taxon>Bacteria</taxon>
        <taxon>Pseudomonadati</taxon>
        <taxon>Pseudomonadota</taxon>
        <taxon>Alphaproteobacteria</taxon>
        <taxon>Sphingomonadales</taxon>
        <taxon>Sphingomonadaceae</taxon>
        <taxon>Sphingomonas</taxon>
    </lineage>
</organism>
<dbReference type="SUPFAM" id="SSF51161">
    <property type="entry name" value="Trimeric LpxA-like enzymes"/>
    <property type="match status" value="1"/>
</dbReference>
<evidence type="ECO:0000313" key="1">
    <source>
        <dbReference type="EMBL" id="PTQ13035.1"/>
    </source>
</evidence>
<dbReference type="InterPro" id="IPR050484">
    <property type="entry name" value="Transf_Hexapept/Carb_Anhydrase"/>
</dbReference>
<dbReference type="Gene3D" id="2.160.10.10">
    <property type="entry name" value="Hexapeptide repeat proteins"/>
    <property type="match status" value="1"/>
</dbReference>
<dbReference type="AlphaFoldDB" id="A0A2T5G1L0"/>
<dbReference type="InterPro" id="IPR011004">
    <property type="entry name" value="Trimer_LpxA-like_sf"/>
</dbReference>
<gene>
    <name evidence="1" type="ORF">CLG96_02525</name>
</gene>
<dbReference type="CDD" id="cd04645">
    <property type="entry name" value="LbH_gamma_CA_like"/>
    <property type="match status" value="1"/>
</dbReference>